<evidence type="ECO:0000259" key="2">
    <source>
        <dbReference type="Pfam" id="PF03703"/>
    </source>
</evidence>
<name>A0AAJ1BCT0_9ACTO</name>
<evidence type="ECO:0000313" key="3">
    <source>
        <dbReference type="EMBL" id="MCG4618514.1"/>
    </source>
</evidence>
<dbReference type="InterPro" id="IPR005182">
    <property type="entry name" value="YdbS-like_PH"/>
</dbReference>
<feature type="transmembrane region" description="Helical" evidence="1">
    <location>
        <begin position="53"/>
        <end position="73"/>
    </location>
</feature>
<dbReference type="RefSeq" id="WP_238128365.1">
    <property type="nucleotide sequence ID" value="NZ_JAGZVZ010000003.1"/>
</dbReference>
<reference evidence="3" key="1">
    <citation type="submission" date="2022-01" db="EMBL/GenBank/DDBJ databases">
        <title>Collection of gut derived symbiotic bacterial strains cultured from healthy donors.</title>
        <authorList>
            <person name="Lin H."/>
            <person name="Kohout C."/>
            <person name="Waligurski E."/>
            <person name="Pamer E.G."/>
        </authorList>
    </citation>
    <scope>NUCLEOTIDE SEQUENCE</scope>
    <source>
        <strain evidence="3">DFI.7.46</strain>
    </source>
</reference>
<accession>A0AAJ1BCT0</accession>
<comment type="caution">
    <text evidence="3">The sequence shown here is derived from an EMBL/GenBank/DDBJ whole genome shotgun (WGS) entry which is preliminary data.</text>
</comment>
<feature type="transmembrane region" description="Helical" evidence="1">
    <location>
        <begin position="26"/>
        <end position="47"/>
    </location>
</feature>
<proteinExistence type="predicted"/>
<dbReference type="PANTHER" id="PTHR34473">
    <property type="entry name" value="UPF0699 TRANSMEMBRANE PROTEIN YDBS"/>
    <property type="match status" value="1"/>
</dbReference>
<keyword evidence="1" id="KW-0812">Transmembrane</keyword>
<dbReference type="AlphaFoldDB" id="A0AAJ1BCT0"/>
<dbReference type="EMBL" id="JAKNHJ010000017">
    <property type="protein sequence ID" value="MCG4618514.1"/>
    <property type="molecule type" value="Genomic_DNA"/>
</dbReference>
<protein>
    <submittedName>
        <fullName evidence="3">PH domain-containing protein</fullName>
    </submittedName>
</protein>
<keyword evidence="1" id="KW-1133">Transmembrane helix</keyword>
<dbReference type="Proteomes" id="UP001200537">
    <property type="component" value="Unassembled WGS sequence"/>
</dbReference>
<dbReference type="PANTHER" id="PTHR34473:SF2">
    <property type="entry name" value="UPF0699 TRANSMEMBRANE PROTEIN YDBT"/>
    <property type="match status" value="1"/>
</dbReference>
<feature type="domain" description="YdbS-like PH" evidence="2">
    <location>
        <begin position="78"/>
        <end position="155"/>
    </location>
</feature>
<evidence type="ECO:0000256" key="1">
    <source>
        <dbReference type="SAM" id="Phobius"/>
    </source>
</evidence>
<keyword evidence="1" id="KW-0472">Membrane</keyword>
<sequence length="166" mass="18109">MVSSQLDPFAPAGVKFRPVSLELIKVRLAAVAFFLLCFAAVAIILFLALPEKWIGLGVIALVLGIALWLLWLIPRQVRAMGWAVTGTDLQIRKGIMFKSLTVVPLGRLQYVDVEEGPVARHFGIAQVKLHTASATTDAQLPGIPREEAAQLREEISELAETNLEGI</sequence>
<gene>
    <name evidence="3" type="ORF">L0M99_08440</name>
</gene>
<organism evidence="3 4">
    <name type="scientific">Varibaculum cambriense</name>
    <dbReference type="NCBI Taxonomy" id="184870"/>
    <lineage>
        <taxon>Bacteria</taxon>
        <taxon>Bacillati</taxon>
        <taxon>Actinomycetota</taxon>
        <taxon>Actinomycetes</taxon>
        <taxon>Actinomycetales</taxon>
        <taxon>Actinomycetaceae</taxon>
        <taxon>Varibaculum</taxon>
    </lineage>
</organism>
<dbReference type="Pfam" id="PF03703">
    <property type="entry name" value="bPH_2"/>
    <property type="match status" value="1"/>
</dbReference>
<evidence type="ECO:0000313" key="4">
    <source>
        <dbReference type="Proteomes" id="UP001200537"/>
    </source>
</evidence>